<accession>A0A1G8K8N5</accession>
<dbReference type="GO" id="GO:0005524">
    <property type="term" value="F:ATP binding"/>
    <property type="evidence" value="ECO:0007669"/>
    <property type="project" value="InterPro"/>
</dbReference>
<dbReference type="Gene3D" id="3.30.1490.20">
    <property type="entry name" value="ATP-grasp fold, A domain"/>
    <property type="match status" value="1"/>
</dbReference>
<dbReference type="PANTHER" id="PTHR42793:SF4">
    <property type="entry name" value="BLL6376 PROTEIN"/>
    <property type="match status" value="1"/>
</dbReference>
<dbReference type="PANTHER" id="PTHR42793">
    <property type="entry name" value="COA BINDING DOMAIN CONTAINING PROTEIN"/>
    <property type="match status" value="1"/>
</dbReference>
<dbReference type="AlphaFoldDB" id="A0A1G8K8N5"/>
<keyword evidence="1" id="KW-0816">Tricarboxylic acid cycle</keyword>
<dbReference type="Pfam" id="PF13607">
    <property type="entry name" value="Succ_CoA_lig"/>
    <property type="match status" value="1"/>
</dbReference>
<proteinExistence type="predicted"/>
<reference evidence="3 4" key="1">
    <citation type="submission" date="2016-10" db="EMBL/GenBank/DDBJ databases">
        <authorList>
            <person name="de Groot N.N."/>
        </authorList>
    </citation>
    <scope>NUCLEOTIDE SEQUENCE [LARGE SCALE GENOMIC DNA]</scope>
    <source>
        <strain evidence="3 4">DSM 25294</strain>
    </source>
</reference>
<dbReference type="GO" id="GO:0006099">
    <property type="term" value="P:tricarboxylic acid cycle"/>
    <property type="evidence" value="ECO:0007669"/>
    <property type="project" value="UniProtKB-KW"/>
</dbReference>
<dbReference type="Pfam" id="PF13549">
    <property type="entry name" value="ATP-grasp_5"/>
    <property type="match status" value="1"/>
</dbReference>
<dbReference type="SMART" id="SM00881">
    <property type="entry name" value="CoA_binding"/>
    <property type="match status" value="1"/>
</dbReference>
<organism evidence="3 4">
    <name type="scientific">Aliiruegeria lutimaris</name>
    <dbReference type="NCBI Taxonomy" id="571298"/>
    <lineage>
        <taxon>Bacteria</taxon>
        <taxon>Pseudomonadati</taxon>
        <taxon>Pseudomonadota</taxon>
        <taxon>Alphaproteobacteria</taxon>
        <taxon>Rhodobacterales</taxon>
        <taxon>Roseobacteraceae</taxon>
        <taxon>Aliiruegeria</taxon>
    </lineage>
</organism>
<dbReference type="InterPro" id="IPR016102">
    <property type="entry name" value="Succinyl-CoA_synth-like"/>
</dbReference>
<dbReference type="STRING" id="571298.SAMN04488026_1002178"/>
<keyword evidence="4" id="KW-1185">Reference proteome</keyword>
<dbReference type="Gene3D" id="3.40.50.261">
    <property type="entry name" value="Succinyl-CoA synthetase domains"/>
    <property type="match status" value="2"/>
</dbReference>
<protein>
    <submittedName>
        <fullName evidence="3">Acyl-CoA synthetase (NDP forming)</fullName>
    </submittedName>
</protein>
<name>A0A1G8K8N5_9RHOB</name>
<dbReference type="InterPro" id="IPR003781">
    <property type="entry name" value="CoA-bd"/>
</dbReference>
<dbReference type="EMBL" id="FNEK01000002">
    <property type="protein sequence ID" value="SDI39836.1"/>
    <property type="molecule type" value="Genomic_DNA"/>
</dbReference>
<sequence>MKRDPARLLRPRSIAVLGSVWAENVIAQCERMGFDGEIWPVHPKRSLIAGRRVFRDLSDLPSAPDASFLGINRVATIDVTRQLAAMGAGGAVCFASGWREAGAGALQEELVAAAGRMPVLGPNCYGMINYLDGAIIWPDQHGGRRVDRGVAIISQSSNIAINLSMQARGLPIAYIACLGNAAQIGLADLAEALMFDDRVTALGIYAEGIDDPAALAKIAQVMRAAGKGVVMVKAGKTAAGASAAASHTAALAGTAAASSAFLRQSGIAEVSTLAEMIETLNVFHTHGPLAGTRFCSLSCSGGEATMVADLTEGSALEFPQPNPVQAAHLARLLGPRVKISNPLDYNTYIWGDAALTEAVFTTMLEGYEAGIFLIDPPRPDRCDPSSFMHSLEAAEAAGRTTGKPAFPIATLPENFDEALAITLVERGVAPLSGLETALAALAAATTSRGRYGWRPWAVRPAKPTRVLNEVEAKEIFASIGIDVPRGVSAGSLEGLEAQVPQLRPPFALKALGLVHKTEAGGVRLGLSQLDGEPPMKGARGYLLEEMVSDGVAEMLIGLQCDPVYGATLTLGMGGVAAELLADTATLVLPVEREEVQHALSRLRLAPLLFGYRGRPVADIGAMVEAVMKLQGLMQAEPTYAEIEINPLILRESGAVAVDALIRKEME</sequence>
<dbReference type="SUPFAM" id="SSF51735">
    <property type="entry name" value="NAD(P)-binding Rossmann-fold domains"/>
    <property type="match status" value="1"/>
</dbReference>
<feature type="domain" description="CoA-binding" evidence="2">
    <location>
        <begin position="8"/>
        <end position="98"/>
    </location>
</feature>
<dbReference type="InterPro" id="IPR036291">
    <property type="entry name" value="NAD(P)-bd_dom_sf"/>
</dbReference>
<dbReference type="InterPro" id="IPR013815">
    <property type="entry name" value="ATP_grasp_subdomain_1"/>
</dbReference>
<evidence type="ECO:0000313" key="3">
    <source>
        <dbReference type="EMBL" id="SDI39836.1"/>
    </source>
</evidence>
<evidence type="ECO:0000313" key="4">
    <source>
        <dbReference type="Proteomes" id="UP000199382"/>
    </source>
</evidence>
<dbReference type="InterPro" id="IPR032875">
    <property type="entry name" value="Succ_CoA_lig_flav_dom"/>
</dbReference>
<dbReference type="SUPFAM" id="SSF56059">
    <property type="entry name" value="Glutathione synthetase ATP-binding domain-like"/>
    <property type="match status" value="1"/>
</dbReference>
<dbReference type="Proteomes" id="UP000199382">
    <property type="component" value="Unassembled WGS sequence"/>
</dbReference>
<dbReference type="RefSeq" id="WP_093148497.1">
    <property type="nucleotide sequence ID" value="NZ_FNEK01000002.1"/>
</dbReference>
<evidence type="ECO:0000256" key="1">
    <source>
        <dbReference type="ARBA" id="ARBA00022532"/>
    </source>
</evidence>
<dbReference type="Gene3D" id="3.30.470.20">
    <property type="entry name" value="ATP-grasp fold, B domain"/>
    <property type="match status" value="1"/>
</dbReference>
<gene>
    <name evidence="3" type="ORF">SAMN04488026_1002178</name>
</gene>
<dbReference type="OrthoDB" id="9807426at2"/>
<dbReference type="SUPFAM" id="SSF52210">
    <property type="entry name" value="Succinyl-CoA synthetase domains"/>
    <property type="match status" value="2"/>
</dbReference>
<dbReference type="Gene3D" id="3.40.50.720">
    <property type="entry name" value="NAD(P)-binding Rossmann-like Domain"/>
    <property type="match status" value="1"/>
</dbReference>
<evidence type="ECO:0000259" key="2">
    <source>
        <dbReference type="SMART" id="SM00881"/>
    </source>
</evidence>
<dbReference type="Pfam" id="PF13380">
    <property type="entry name" value="CoA_binding_2"/>
    <property type="match status" value="1"/>
</dbReference>